<accession>A0A844P634</accession>
<dbReference type="EMBL" id="WOBN01000029">
    <property type="protein sequence ID" value="MUK50851.1"/>
    <property type="molecule type" value="Genomic_DNA"/>
</dbReference>
<name>A0A844P634_ALIFS</name>
<keyword evidence="1" id="KW-1133">Transmembrane helix</keyword>
<evidence type="ECO:0000313" key="2">
    <source>
        <dbReference type="EMBL" id="MUK50851.1"/>
    </source>
</evidence>
<feature type="transmembrane region" description="Helical" evidence="1">
    <location>
        <begin position="52"/>
        <end position="74"/>
    </location>
</feature>
<proteinExistence type="predicted"/>
<organism evidence="2 3">
    <name type="scientific">Aliivibrio fischeri</name>
    <name type="common">Vibrio fischeri</name>
    <dbReference type="NCBI Taxonomy" id="668"/>
    <lineage>
        <taxon>Bacteria</taxon>
        <taxon>Pseudomonadati</taxon>
        <taxon>Pseudomonadota</taxon>
        <taxon>Gammaproteobacteria</taxon>
        <taxon>Vibrionales</taxon>
        <taxon>Vibrionaceae</taxon>
        <taxon>Aliivibrio</taxon>
    </lineage>
</organism>
<keyword evidence="1" id="KW-0472">Membrane</keyword>
<evidence type="ECO:0000313" key="3">
    <source>
        <dbReference type="Proteomes" id="UP000448038"/>
    </source>
</evidence>
<feature type="transmembrane region" description="Helical" evidence="1">
    <location>
        <begin position="103"/>
        <end position="121"/>
    </location>
</feature>
<feature type="transmembrane region" description="Helical" evidence="1">
    <location>
        <begin position="81"/>
        <end position="97"/>
    </location>
</feature>
<feature type="transmembrane region" description="Helical" evidence="1">
    <location>
        <begin position="128"/>
        <end position="148"/>
    </location>
</feature>
<sequence length="150" mass="16764">MFLFNTDKSPIIYVIQAFGLAVVIASFVGWSITLVTVLPDEGPSIELSVVDIIGSIIIGPFIESVLMLPFIWLLSTFIDRVIIIALLNAALWSFIHLLSYPLWGAFTFSSFVIFTISYQVWRDISTKLAFSIMFGIHALLNLFVVLVMSL</sequence>
<evidence type="ECO:0000256" key="1">
    <source>
        <dbReference type="SAM" id="Phobius"/>
    </source>
</evidence>
<feature type="transmembrane region" description="Helical" evidence="1">
    <location>
        <begin position="12"/>
        <end position="32"/>
    </location>
</feature>
<protein>
    <recommendedName>
        <fullName evidence="4">CPBP family intramembrane metalloprotease</fullName>
    </recommendedName>
</protein>
<gene>
    <name evidence="2" type="ORF">GNP88_17020</name>
</gene>
<comment type="caution">
    <text evidence="2">The sequence shown here is derived from an EMBL/GenBank/DDBJ whole genome shotgun (WGS) entry which is preliminary data.</text>
</comment>
<dbReference type="AlphaFoldDB" id="A0A844P634"/>
<keyword evidence="1" id="KW-0812">Transmembrane</keyword>
<reference evidence="2 3" key="1">
    <citation type="submission" date="2019-11" db="EMBL/GenBank/DDBJ databases">
        <title>Using colonization assays and comparative genomics to discover symbiosis behaviors and factors in Vibrio fischeri.</title>
        <authorList>
            <person name="Bongrand C."/>
            <person name="Moriano-Gutierrez S."/>
            <person name="Arevalo P."/>
            <person name="Mcfall-Ngai M."/>
            <person name="Visick K."/>
            <person name="Polz M.F."/>
            <person name="Ruby E.G."/>
        </authorList>
    </citation>
    <scope>NUCLEOTIDE SEQUENCE [LARGE SCALE GENOMIC DNA]</scope>
    <source>
        <strain evidence="3">emors.4.1</strain>
    </source>
</reference>
<dbReference type="RefSeq" id="WP_155656472.1">
    <property type="nucleotide sequence ID" value="NZ_WOBN01000029.1"/>
</dbReference>
<dbReference type="Proteomes" id="UP000448038">
    <property type="component" value="Unassembled WGS sequence"/>
</dbReference>
<evidence type="ECO:0008006" key="4">
    <source>
        <dbReference type="Google" id="ProtNLM"/>
    </source>
</evidence>